<feature type="non-terminal residue" evidence="1">
    <location>
        <position position="1"/>
    </location>
</feature>
<protein>
    <submittedName>
        <fullName evidence="1">Uncharacterized protein</fullName>
    </submittedName>
</protein>
<sequence>IEEASAQCDDRICPRNQWPCGDGQCIPDRLQFQRLTQINSQCRNRREQYFMCETHYVKKMWTLPNGRCYEDVGYEE</sequence>
<comment type="caution">
    <text evidence="1">The sequence shown here is derived from an EMBL/GenBank/DDBJ whole genome shotgun (WGS) entry which is preliminary data.</text>
</comment>
<dbReference type="AlphaFoldDB" id="A0A822D8S6"/>
<evidence type="ECO:0000313" key="1">
    <source>
        <dbReference type="EMBL" id="CAF5063299.1"/>
    </source>
</evidence>
<organism evidence="1 2">
    <name type="scientific">Rotaria socialis</name>
    <dbReference type="NCBI Taxonomy" id="392032"/>
    <lineage>
        <taxon>Eukaryota</taxon>
        <taxon>Metazoa</taxon>
        <taxon>Spiralia</taxon>
        <taxon>Gnathifera</taxon>
        <taxon>Rotifera</taxon>
        <taxon>Eurotatoria</taxon>
        <taxon>Bdelloidea</taxon>
        <taxon>Philodinida</taxon>
        <taxon>Philodinidae</taxon>
        <taxon>Rotaria</taxon>
    </lineage>
</organism>
<dbReference type="EMBL" id="CAJOBR010056706">
    <property type="protein sequence ID" value="CAF5063299.1"/>
    <property type="molecule type" value="Genomic_DNA"/>
</dbReference>
<gene>
    <name evidence="1" type="ORF">QYT958_LOCUS42800</name>
</gene>
<reference evidence="1" key="1">
    <citation type="submission" date="2021-02" db="EMBL/GenBank/DDBJ databases">
        <authorList>
            <person name="Nowell W R."/>
        </authorList>
    </citation>
    <scope>NUCLEOTIDE SEQUENCE</scope>
</reference>
<evidence type="ECO:0000313" key="2">
    <source>
        <dbReference type="Proteomes" id="UP000663848"/>
    </source>
</evidence>
<name>A0A822D8S6_9BILA</name>
<dbReference type="Proteomes" id="UP000663848">
    <property type="component" value="Unassembled WGS sequence"/>
</dbReference>
<proteinExistence type="predicted"/>
<feature type="non-terminal residue" evidence="1">
    <location>
        <position position="76"/>
    </location>
</feature>
<accession>A0A822D8S6</accession>